<gene>
    <name evidence="6" type="ORF">C7377_1005</name>
</gene>
<feature type="signal peptide" evidence="4">
    <location>
        <begin position="1"/>
        <end position="19"/>
    </location>
</feature>
<keyword evidence="4" id="KW-0732">Signal</keyword>
<dbReference type="PROSITE" id="PS51257">
    <property type="entry name" value="PROKAR_LIPOPROTEIN"/>
    <property type="match status" value="1"/>
</dbReference>
<protein>
    <recommendedName>
        <fullName evidence="4">Peptidyl-prolyl cis-trans isomerase</fullName>
        <shortName evidence="4">PPIase</shortName>
        <ecNumber evidence="4">5.2.1.8</ecNumber>
    </recommendedName>
</protein>
<reference evidence="6 7" key="1">
    <citation type="submission" date="2018-05" db="EMBL/GenBank/DDBJ databases">
        <title>Genomic Encyclopedia of Type Strains, Phase IV (KMG-IV): sequencing the most valuable type-strain genomes for metagenomic binning, comparative biology and taxonomic classification.</title>
        <authorList>
            <person name="Goeker M."/>
        </authorList>
    </citation>
    <scope>NUCLEOTIDE SEQUENCE [LARGE SCALE GENOMIC DNA]</scope>
    <source>
        <strain evidence="6 7">DSM 28579</strain>
    </source>
</reference>
<evidence type="ECO:0000256" key="1">
    <source>
        <dbReference type="ARBA" id="ARBA00007365"/>
    </source>
</evidence>
<dbReference type="EMBL" id="QENZ01000004">
    <property type="protein sequence ID" value="PVX50692.1"/>
    <property type="molecule type" value="Genomic_DNA"/>
</dbReference>
<keyword evidence="2 4" id="KW-0697">Rotamase</keyword>
<comment type="caution">
    <text evidence="6">The sequence shown here is derived from an EMBL/GenBank/DDBJ whole genome shotgun (WGS) entry which is preliminary data.</text>
</comment>
<evidence type="ECO:0000256" key="3">
    <source>
        <dbReference type="ARBA" id="ARBA00023235"/>
    </source>
</evidence>
<dbReference type="Proteomes" id="UP000251835">
    <property type="component" value="Unassembled WGS sequence"/>
</dbReference>
<dbReference type="CDD" id="cd00317">
    <property type="entry name" value="cyclophilin"/>
    <property type="match status" value="1"/>
</dbReference>
<dbReference type="InterPro" id="IPR044666">
    <property type="entry name" value="Cyclophilin_A-like"/>
</dbReference>
<dbReference type="InterPro" id="IPR002130">
    <property type="entry name" value="Cyclophilin-type_PPIase_dom"/>
</dbReference>
<dbReference type="EC" id="5.2.1.8" evidence="4"/>
<feature type="chain" id="PRO_5029950106" description="Peptidyl-prolyl cis-trans isomerase" evidence="4">
    <location>
        <begin position="20"/>
        <end position="277"/>
    </location>
</feature>
<proteinExistence type="inferred from homology"/>
<organism evidence="6 7">
    <name type="scientific">Balneicella halophila</name>
    <dbReference type="NCBI Taxonomy" id="1537566"/>
    <lineage>
        <taxon>Bacteria</taxon>
        <taxon>Pseudomonadati</taxon>
        <taxon>Bacteroidota</taxon>
        <taxon>Bacteroidia</taxon>
        <taxon>Bacteroidales</taxon>
        <taxon>Balneicellaceae</taxon>
        <taxon>Balneicella</taxon>
    </lineage>
</organism>
<dbReference type="PROSITE" id="PS50072">
    <property type="entry name" value="CSA_PPIASE_2"/>
    <property type="match status" value="1"/>
</dbReference>
<comment type="function">
    <text evidence="4">PPIases accelerate the folding of proteins. It catalyzes the cis-trans isomerization of proline imidic peptide bonds in oligopeptides.</text>
</comment>
<comment type="similarity">
    <text evidence="1 4">Belongs to the cyclophilin-type PPIase family.</text>
</comment>
<keyword evidence="3 4" id="KW-0413">Isomerase</keyword>
<feature type="domain" description="PPIase cyclophilin-type" evidence="5">
    <location>
        <begin position="38"/>
        <end position="275"/>
    </location>
</feature>
<evidence type="ECO:0000313" key="6">
    <source>
        <dbReference type="EMBL" id="PVX50692.1"/>
    </source>
</evidence>
<sequence length="277" mass="31100">MKAYPTLFILLTISLFACANNSKDNENRKQVRLETSKGDILIELYNETPQHRDNFIKLTEKHFFDGTLFHRVINNFMVQGGDPDSKNAKPGEALGNGGPGYDIPAEIKEGLFHKKGVIAAARLGDNINPERKSSGSQFYLVEGNVFTTKQLENMEKSKNTPMRKKLIETMKKEHEAKLDSLIALQKETGDTLSLNNFVDELNAKIDKRIEEDGFHFTDEQKNAYTTVGGVPHLDNAYTVFGEIVEGIEVVEKISDVKTDKRDRPLENVIILSATVVN</sequence>
<dbReference type="Gene3D" id="2.40.100.10">
    <property type="entry name" value="Cyclophilin-like"/>
    <property type="match status" value="2"/>
</dbReference>
<dbReference type="AlphaFoldDB" id="A0A7L4UQ18"/>
<evidence type="ECO:0000256" key="4">
    <source>
        <dbReference type="RuleBase" id="RU363019"/>
    </source>
</evidence>
<dbReference type="PANTHER" id="PTHR45625:SF4">
    <property type="entry name" value="PEPTIDYLPROLYL ISOMERASE DOMAIN AND WD REPEAT-CONTAINING PROTEIN 1"/>
    <property type="match status" value="1"/>
</dbReference>
<dbReference type="GO" id="GO:0006457">
    <property type="term" value="P:protein folding"/>
    <property type="evidence" value="ECO:0007669"/>
    <property type="project" value="InterPro"/>
</dbReference>
<accession>A0A7L4UQ18</accession>
<dbReference type="Pfam" id="PF00160">
    <property type="entry name" value="Pro_isomerase"/>
    <property type="match status" value="2"/>
</dbReference>
<dbReference type="InterPro" id="IPR020892">
    <property type="entry name" value="Cyclophilin-type_PPIase_CS"/>
</dbReference>
<evidence type="ECO:0000313" key="7">
    <source>
        <dbReference type="Proteomes" id="UP000251835"/>
    </source>
</evidence>
<dbReference type="OrthoDB" id="9807797at2"/>
<dbReference type="PRINTS" id="PR00153">
    <property type="entry name" value="CSAPPISMRASE"/>
</dbReference>
<evidence type="ECO:0000259" key="5">
    <source>
        <dbReference type="PROSITE" id="PS50072"/>
    </source>
</evidence>
<dbReference type="SUPFAM" id="SSF50891">
    <property type="entry name" value="Cyclophilin-like"/>
    <property type="match status" value="2"/>
</dbReference>
<dbReference type="PANTHER" id="PTHR45625">
    <property type="entry name" value="PEPTIDYL-PROLYL CIS-TRANS ISOMERASE-RELATED"/>
    <property type="match status" value="1"/>
</dbReference>
<comment type="catalytic activity">
    <reaction evidence="4">
        <text>[protein]-peptidylproline (omega=180) = [protein]-peptidylproline (omega=0)</text>
        <dbReference type="Rhea" id="RHEA:16237"/>
        <dbReference type="Rhea" id="RHEA-COMP:10747"/>
        <dbReference type="Rhea" id="RHEA-COMP:10748"/>
        <dbReference type="ChEBI" id="CHEBI:83833"/>
        <dbReference type="ChEBI" id="CHEBI:83834"/>
        <dbReference type="EC" id="5.2.1.8"/>
    </reaction>
</comment>
<dbReference type="PROSITE" id="PS00170">
    <property type="entry name" value="CSA_PPIASE_1"/>
    <property type="match status" value="1"/>
</dbReference>
<name>A0A7L4UQ18_BALHA</name>
<dbReference type="GO" id="GO:0003755">
    <property type="term" value="F:peptidyl-prolyl cis-trans isomerase activity"/>
    <property type="evidence" value="ECO:0007669"/>
    <property type="project" value="UniProtKB-UniRule"/>
</dbReference>
<keyword evidence="7" id="KW-1185">Reference proteome</keyword>
<evidence type="ECO:0000256" key="2">
    <source>
        <dbReference type="ARBA" id="ARBA00023110"/>
    </source>
</evidence>
<dbReference type="InterPro" id="IPR029000">
    <property type="entry name" value="Cyclophilin-like_dom_sf"/>
</dbReference>